<keyword evidence="2" id="KW-1185">Reference proteome</keyword>
<dbReference type="Proteomes" id="UP000095209">
    <property type="component" value="Unassembled WGS sequence"/>
</dbReference>
<name>A0A1E5LHI2_9BACI</name>
<evidence type="ECO:0000313" key="2">
    <source>
        <dbReference type="Proteomes" id="UP000095209"/>
    </source>
</evidence>
<gene>
    <name evidence="1" type="ORF">BFG57_00710</name>
</gene>
<dbReference type="AlphaFoldDB" id="A0A1E5LHI2"/>
<evidence type="ECO:0000313" key="1">
    <source>
        <dbReference type="EMBL" id="OEH93543.1"/>
    </source>
</evidence>
<proteinExistence type="predicted"/>
<comment type="caution">
    <text evidence="1">The sequence shown here is derived from an EMBL/GenBank/DDBJ whole genome shotgun (WGS) entry which is preliminary data.</text>
</comment>
<sequence>MRLVKSYLRGYETYESMIYYINDKYGNEKIFDFIENLRRQDINDELYDTFKVTEEQFIQDWKEYFSL</sequence>
<reference evidence="1 2" key="1">
    <citation type="submission" date="2016-08" db="EMBL/GenBank/DDBJ databases">
        <title>Genome of Bacillus solimangrovi GH2-4.</title>
        <authorList>
            <person name="Lim S."/>
            <person name="Kim B.-C."/>
        </authorList>
    </citation>
    <scope>NUCLEOTIDE SEQUENCE [LARGE SCALE GENOMIC DNA]</scope>
    <source>
        <strain evidence="1 2">GH2-4</strain>
    </source>
</reference>
<accession>A0A1E5LHI2</accession>
<dbReference type="EMBL" id="MJEH01000011">
    <property type="protein sequence ID" value="OEH93543.1"/>
    <property type="molecule type" value="Genomic_DNA"/>
</dbReference>
<organism evidence="1 2">
    <name type="scientific">Bacillus solimangrovi</name>
    <dbReference type="NCBI Taxonomy" id="1305675"/>
    <lineage>
        <taxon>Bacteria</taxon>
        <taxon>Bacillati</taxon>
        <taxon>Bacillota</taxon>
        <taxon>Bacilli</taxon>
        <taxon>Bacillales</taxon>
        <taxon>Bacillaceae</taxon>
        <taxon>Bacillus</taxon>
    </lineage>
</organism>
<protein>
    <submittedName>
        <fullName evidence="1">Uncharacterized protein</fullName>
    </submittedName>
</protein>